<feature type="region of interest" description="Disordered" evidence="1">
    <location>
        <begin position="616"/>
        <end position="640"/>
    </location>
</feature>
<feature type="transmembrane region" description="Helical" evidence="2">
    <location>
        <begin position="306"/>
        <end position="325"/>
    </location>
</feature>
<feature type="transmembrane region" description="Helical" evidence="2">
    <location>
        <begin position="137"/>
        <end position="156"/>
    </location>
</feature>
<gene>
    <name evidence="3" type="ORF">HYR64_07405</name>
</gene>
<evidence type="ECO:0000256" key="2">
    <source>
        <dbReference type="SAM" id="Phobius"/>
    </source>
</evidence>
<evidence type="ECO:0000256" key="1">
    <source>
        <dbReference type="SAM" id="MobiDB-lite"/>
    </source>
</evidence>
<keyword evidence="2" id="KW-1133">Transmembrane helix</keyword>
<feature type="transmembrane region" description="Helical" evidence="2">
    <location>
        <begin position="361"/>
        <end position="382"/>
    </location>
</feature>
<evidence type="ECO:0000313" key="4">
    <source>
        <dbReference type="Proteomes" id="UP000727962"/>
    </source>
</evidence>
<feature type="transmembrane region" description="Helical" evidence="2">
    <location>
        <begin position="108"/>
        <end position="125"/>
    </location>
</feature>
<name>A0A931PW42_FIMGI</name>
<feature type="transmembrane region" description="Helical" evidence="2">
    <location>
        <begin position="16"/>
        <end position="37"/>
    </location>
</feature>
<proteinExistence type="predicted"/>
<feature type="transmembrane region" description="Helical" evidence="2">
    <location>
        <begin position="234"/>
        <end position="255"/>
    </location>
</feature>
<comment type="caution">
    <text evidence="3">The sequence shown here is derived from an EMBL/GenBank/DDBJ whole genome shotgun (WGS) entry which is preliminary data.</text>
</comment>
<protein>
    <submittedName>
        <fullName evidence="3">Uncharacterized protein</fullName>
    </submittedName>
</protein>
<sequence length="640" mass="69149">MTQPDPEQRESLERRYVRLFAALAALVSILPALYALIAAPPGARYLGIQTNLDDHMVYAAWMRQAMDGHILFDNRFTTDAQPGLTVNVFFFALGLFAKVLGIPLAMTLARAGFSALFVWLAYRLIRQVAPDVYATKLALTLTTVAGGLGFVVWHTFGQTIVRPEAKFLAGPLNGRLPTDVWQPEGFVFPSMLTSALFMASLCLILYVLLCVLAARAGAKSVVPGALAMAALMNIHSYDVLLVGFIMLGLLMATAARGDVDWRWVGRSALILLGALPAALWFLYVLRHDPVFQVRAATPTFSPGFRQVVFGYLPALALGLLGLAMARFGDEVPAKQRRVGTGLLTVAIAVMFAVGASQGNGYWMEAAAWTAMAVLFLVLIGLLAEDSPAWNLIVSWAALGLIAPYFPALFQRKLAMGLAIPWAILAALGLAAMLRGRERGDRNLATILAIVLMGGSSLRWALRETQLARANVSSTTVHPVYLSSDARGVVDYLNAHSASAQRTVVIAMPGVALPGNGPDEFQSPYMPDLNPILSGLTGVYTYAGHWSETPDYLRRRGEQTRLFLATTPAAQRAGFLAHTGATYLVAPVPQAFPELQLADLRTFGIVVRPGTQFNLVRVGSSGSSPERRRRIDVGQGEQEAP</sequence>
<accession>A0A931PW42</accession>
<feature type="transmembrane region" description="Helical" evidence="2">
    <location>
        <begin position="413"/>
        <end position="431"/>
    </location>
</feature>
<dbReference type="Proteomes" id="UP000727962">
    <property type="component" value="Unassembled WGS sequence"/>
</dbReference>
<feature type="transmembrane region" description="Helical" evidence="2">
    <location>
        <begin position="443"/>
        <end position="461"/>
    </location>
</feature>
<keyword evidence="2" id="KW-0812">Transmembrane</keyword>
<keyword evidence="2" id="KW-0472">Membrane</keyword>
<dbReference type="EMBL" id="JACOSL010000043">
    <property type="protein sequence ID" value="MBI1756915.1"/>
    <property type="molecule type" value="Genomic_DNA"/>
</dbReference>
<feature type="transmembrane region" description="Helical" evidence="2">
    <location>
        <begin position="195"/>
        <end position="214"/>
    </location>
</feature>
<feature type="transmembrane region" description="Helical" evidence="2">
    <location>
        <begin position="337"/>
        <end position="355"/>
    </location>
</feature>
<organism evidence="3 4">
    <name type="scientific">Fimbriimonas ginsengisoli</name>
    <dbReference type="NCBI Taxonomy" id="1005039"/>
    <lineage>
        <taxon>Bacteria</taxon>
        <taxon>Bacillati</taxon>
        <taxon>Armatimonadota</taxon>
        <taxon>Fimbriimonadia</taxon>
        <taxon>Fimbriimonadales</taxon>
        <taxon>Fimbriimonadaceae</taxon>
        <taxon>Fimbriimonas</taxon>
    </lineage>
</organism>
<reference evidence="3" key="1">
    <citation type="submission" date="2020-07" db="EMBL/GenBank/DDBJ databases">
        <title>Huge and variable diversity of episymbiotic CPR bacteria and DPANN archaea in groundwater ecosystems.</title>
        <authorList>
            <person name="He C.Y."/>
            <person name="Keren R."/>
            <person name="Whittaker M."/>
            <person name="Farag I.F."/>
            <person name="Doudna J."/>
            <person name="Cate J.H.D."/>
            <person name="Banfield J.F."/>
        </authorList>
    </citation>
    <scope>NUCLEOTIDE SEQUENCE</scope>
    <source>
        <strain evidence="3">NC_groundwater_17_Pr7_B-0.1um_64_12</strain>
    </source>
</reference>
<feature type="transmembrane region" description="Helical" evidence="2">
    <location>
        <begin position="267"/>
        <end position="286"/>
    </location>
</feature>
<evidence type="ECO:0000313" key="3">
    <source>
        <dbReference type="EMBL" id="MBI1756915.1"/>
    </source>
</evidence>
<feature type="transmembrane region" description="Helical" evidence="2">
    <location>
        <begin position="389"/>
        <end position="407"/>
    </location>
</feature>
<dbReference type="AlphaFoldDB" id="A0A931PW42"/>